<gene>
    <name evidence="1" type="ORF">Vadar_033037</name>
</gene>
<dbReference type="Proteomes" id="UP000828048">
    <property type="component" value="Chromosome 9"/>
</dbReference>
<evidence type="ECO:0000313" key="2">
    <source>
        <dbReference type="Proteomes" id="UP000828048"/>
    </source>
</evidence>
<accession>A0ACB7ZPB3</accession>
<dbReference type="EMBL" id="CM037159">
    <property type="protein sequence ID" value="KAH7867415.1"/>
    <property type="molecule type" value="Genomic_DNA"/>
</dbReference>
<comment type="caution">
    <text evidence="1">The sequence shown here is derived from an EMBL/GenBank/DDBJ whole genome shotgun (WGS) entry which is preliminary data.</text>
</comment>
<evidence type="ECO:0000313" key="1">
    <source>
        <dbReference type="EMBL" id="KAH7867415.1"/>
    </source>
</evidence>
<sequence length="178" mass="20782">MPVGGWLTDGDSPGKELREERRAPVPTATLVQGFRHNDFQLHFILIPTRRRFKGRFRRSPNREQRINRTWKPRRTVFVTVGTTCFDALVQAFDTTEVKEELFRKGYTDLLNQMGRGSYVPMKVVRLDKELELMTQNLQSTIHMYLCTKSGLSSFSFQPLSAVLRCVRIWKLCPDFVRI</sequence>
<name>A0ACB7ZPB3_9ERIC</name>
<keyword evidence="2" id="KW-1185">Reference proteome</keyword>
<reference evidence="1 2" key="1">
    <citation type="journal article" date="2021" name="Hortic Res">
        <title>High-quality reference genome and annotation aids understanding of berry development for evergreen blueberry (Vaccinium darrowii).</title>
        <authorList>
            <person name="Yu J."/>
            <person name="Hulse-Kemp A.M."/>
            <person name="Babiker E."/>
            <person name="Staton M."/>
        </authorList>
    </citation>
    <scope>NUCLEOTIDE SEQUENCE [LARGE SCALE GENOMIC DNA]</scope>
    <source>
        <strain evidence="2">cv. NJ 8807/NJ 8810</strain>
        <tissue evidence="1">Young leaf</tissue>
    </source>
</reference>
<proteinExistence type="predicted"/>
<protein>
    <submittedName>
        <fullName evidence="1">Uncharacterized protein</fullName>
    </submittedName>
</protein>
<organism evidence="1 2">
    <name type="scientific">Vaccinium darrowii</name>
    <dbReference type="NCBI Taxonomy" id="229202"/>
    <lineage>
        <taxon>Eukaryota</taxon>
        <taxon>Viridiplantae</taxon>
        <taxon>Streptophyta</taxon>
        <taxon>Embryophyta</taxon>
        <taxon>Tracheophyta</taxon>
        <taxon>Spermatophyta</taxon>
        <taxon>Magnoliopsida</taxon>
        <taxon>eudicotyledons</taxon>
        <taxon>Gunneridae</taxon>
        <taxon>Pentapetalae</taxon>
        <taxon>asterids</taxon>
        <taxon>Ericales</taxon>
        <taxon>Ericaceae</taxon>
        <taxon>Vaccinioideae</taxon>
        <taxon>Vaccinieae</taxon>
        <taxon>Vaccinium</taxon>
    </lineage>
</organism>